<dbReference type="CDD" id="cd09597">
    <property type="entry name" value="M4_TLP"/>
    <property type="match status" value="1"/>
</dbReference>
<dbReference type="InterPro" id="IPR027268">
    <property type="entry name" value="Peptidase_M4/M1_CTD_sf"/>
</dbReference>
<evidence type="ECO:0000259" key="10">
    <source>
        <dbReference type="Pfam" id="PF02868"/>
    </source>
</evidence>
<comment type="caution">
    <text evidence="11">The sequence shown here is derived from an EMBL/GenBank/DDBJ whole genome shotgun (WGS) entry which is preliminary data.</text>
</comment>
<feature type="chain" id="PRO_5031165312" evidence="8">
    <location>
        <begin position="42"/>
        <end position="940"/>
    </location>
</feature>
<keyword evidence="5" id="KW-0862">Zinc</keyword>
<evidence type="ECO:0000256" key="7">
    <source>
        <dbReference type="PIRSR" id="PIRSR623612-1"/>
    </source>
</evidence>
<dbReference type="InterPro" id="IPR023612">
    <property type="entry name" value="Peptidase_M4"/>
</dbReference>
<keyword evidence="2" id="KW-0645">Protease</keyword>
<evidence type="ECO:0000313" key="12">
    <source>
        <dbReference type="Proteomes" id="UP000587462"/>
    </source>
</evidence>
<feature type="domain" description="Peptidase M4" evidence="9">
    <location>
        <begin position="282"/>
        <end position="443"/>
    </location>
</feature>
<dbReference type="InterPro" id="IPR001570">
    <property type="entry name" value="Peptidase_M4_C_domain"/>
</dbReference>
<feature type="domain" description="Peptidase M4 C-terminal" evidence="10">
    <location>
        <begin position="446"/>
        <end position="600"/>
    </location>
</feature>
<dbReference type="EMBL" id="JABBXF010000056">
    <property type="protein sequence ID" value="NVK80529.1"/>
    <property type="molecule type" value="Genomic_DNA"/>
</dbReference>
<evidence type="ECO:0000256" key="1">
    <source>
        <dbReference type="ARBA" id="ARBA00009388"/>
    </source>
</evidence>
<feature type="active site" description="Proton donor" evidence="7">
    <location>
        <position position="527"/>
    </location>
</feature>
<dbReference type="PANTHER" id="PTHR33794:SF1">
    <property type="entry name" value="BACILLOLYSIN"/>
    <property type="match status" value="1"/>
</dbReference>
<evidence type="ECO:0000313" key="11">
    <source>
        <dbReference type="EMBL" id="NVK80529.1"/>
    </source>
</evidence>
<comment type="similarity">
    <text evidence="1">Belongs to the peptidase M4 family.</text>
</comment>
<evidence type="ECO:0000256" key="6">
    <source>
        <dbReference type="ARBA" id="ARBA00023049"/>
    </source>
</evidence>
<keyword evidence="4" id="KW-0378">Hydrolase</keyword>
<dbReference type="PANTHER" id="PTHR33794">
    <property type="entry name" value="BACILLOLYSIN"/>
    <property type="match status" value="1"/>
</dbReference>
<feature type="active site" evidence="7">
    <location>
        <position position="436"/>
    </location>
</feature>
<dbReference type="AlphaFoldDB" id="A0A7Y7B800"/>
<dbReference type="SUPFAM" id="SSF69304">
    <property type="entry name" value="Tricorn protease N-terminal domain"/>
    <property type="match status" value="1"/>
</dbReference>
<name>A0A7Y7B800_STRMO</name>
<dbReference type="PRINTS" id="PR00730">
    <property type="entry name" value="THERMOLYSIN"/>
</dbReference>
<reference evidence="11 12" key="1">
    <citation type="submission" date="2020-04" db="EMBL/GenBank/DDBJ databases">
        <title>Draft Genome Sequence of Streptomyces morookaense DSM 40503, an 8-azaguanine-producing strain.</title>
        <authorList>
            <person name="Qi J."/>
            <person name="Gao J.-M."/>
        </authorList>
    </citation>
    <scope>NUCLEOTIDE SEQUENCE [LARGE SCALE GENOMIC DNA]</scope>
    <source>
        <strain evidence="11 12">DSM 40503</strain>
    </source>
</reference>
<protein>
    <submittedName>
        <fullName evidence="11">M4 family metallopeptidase</fullName>
    </submittedName>
</protein>
<dbReference type="InterPro" id="IPR013856">
    <property type="entry name" value="Peptidase_M4_domain"/>
</dbReference>
<dbReference type="RefSeq" id="WP_171084498.1">
    <property type="nucleotide sequence ID" value="NZ_BNBU01000011.1"/>
</dbReference>
<sequence length="940" mass="99366">MRQPRARAGRRRAGRTPQGISGAAALISAAALVVPAVPAHAAAGPAGSSPGEVIPGRNTATPALVTGIREQAGATGSAADAARGHLAGKESRYRIADPARDLDPLRTTTTGTTEVVRLQQRHRGVEVLGGQYVVRMEHKDGKRVVTGTSGKYFTGLTTGTEPQVDQELAVERAVEATEAQLGGARPGKTEPALTGTARGLVVLPKGPGVLTQHVTVRGTAPGTGEPVLREVFVDARAGYPVLQYSGIKTFAPPAPGPAPAGAAAAHAALTAEPPASDTGVQGSGVKFDGATVDLQLARDTAHNTYVMRDYSRMRDTTKNVLATWDAHTQYAGDVSGHWPDGIKEFASPAPAFGKDATDAGAVDAHWAAGKVYDYYRTVHGRNSLDGRGMTVNSLVGVSNYGMPYVNAFWDGTKMVYGNGDSEYRPLSAGLDVVGHEMTHGVVENSANLVYAGQSGALNEALADYFGTALKDDTYHIPMDSPDSGLVGDTLCRTKAPRDCAIRDLNDGRTTSGSFTGVGFGTDNGGVHLNSTIFSGALWNIRRDLGPALADRIVYRALTAYMTPLDGFTEGRNAVIAAAKDLKIADGDLKSVQRDFNAHGIVPDWELALGVDSDQLLGRVNTTDTSVGAGGGWWTASQSNDDGSEAYSVWAGRTDGSGAPKLISPNDGRYHVTPVTDGKTVVWQAYKGWNVDILARPLAGGPIKTLYSGRYRVSSLHVEGKTVVFQITLRHVGQRVVYLKMGETDPTEILPGGGPGRGPSTELPSLADGRIAFTDWHRENRKWRTDLEVLDTATGKRTVVQQLRPEQEVVQTALTGKHIFWLSKDHWPSGVTALRRVDLDGSGAVDISPDTGKDALQGTGLSATADAVTVTARPADAQDRNGALSKLWQFSTDGSRRGRVSCNRGEQLWGTADSGTRVVWLDATTGYTDLVTRSRPAGRCG</sequence>
<feature type="signal peptide" evidence="8">
    <location>
        <begin position="1"/>
        <end position="41"/>
    </location>
</feature>
<dbReference type="SUPFAM" id="SSF55486">
    <property type="entry name" value="Metalloproteases ('zincins'), catalytic domain"/>
    <property type="match status" value="1"/>
</dbReference>
<dbReference type="Gene3D" id="1.10.390.10">
    <property type="entry name" value="Neutral Protease Domain 2"/>
    <property type="match status" value="1"/>
</dbReference>
<dbReference type="GO" id="GO:0046872">
    <property type="term" value="F:metal ion binding"/>
    <property type="evidence" value="ECO:0007669"/>
    <property type="project" value="UniProtKB-KW"/>
</dbReference>
<keyword evidence="3" id="KW-0479">Metal-binding</keyword>
<evidence type="ECO:0000256" key="5">
    <source>
        <dbReference type="ARBA" id="ARBA00022833"/>
    </source>
</evidence>
<dbReference type="GO" id="GO:0004222">
    <property type="term" value="F:metalloendopeptidase activity"/>
    <property type="evidence" value="ECO:0007669"/>
    <property type="project" value="InterPro"/>
</dbReference>
<evidence type="ECO:0000259" key="9">
    <source>
        <dbReference type="Pfam" id="PF01447"/>
    </source>
</evidence>
<evidence type="ECO:0000256" key="2">
    <source>
        <dbReference type="ARBA" id="ARBA00022670"/>
    </source>
</evidence>
<dbReference type="Proteomes" id="UP000587462">
    <property type="component" value="Unassembled WGS sequence"/>
</dbReference>
<organism evidence="11 12">
    <name type="scientific">Streptomyces morookaense</name>
    <name type="common">Streptoverticillium morookaense</name>
    <dbReference type="NCBI Taxonomy" id="1970"/>
    <lineage>
        <taxon>Bacteria</taxon>
        <taxon>Bacillati</taxon>
        <taxon>Actinomycetota</taxon>
        <taxon>Actinomycetes</taxon>
        <taxon>Kitasatosporales</taxon>
        <taxon>Streptomycetaceae</taxon>
        <taxon>Streptomyces</taxon>
    </lineage>
</organism>
<evidence type="ECO:0000256" key="8">
    <source>
        <dbReference type="SAM" id="SignalP"/>
    </source>
</evidence>
<keyword evidence="6" id="KW-0482">Metalloprotease</keyword>
<keyword evidence="12" id="KW-1185">Reference proteome</keyword>
<proteinExistence type="inferred from homology"/>
<evidence type="ECO:0000256" key="3">
    <source>
        <dbReference type="ARBA" id="ARBA00022723"/>
    </source>
</evidence>
<dbReference type="Pfam" id="PF01447">
    <property type="entry name" value="Peptidase_M4"/>
    <property type="match status" value="1"/>
</dbReference>
<dbReference type="Gene3D" id="3.10.170.10">
    <property type="match status" value="1"/>
</dbReference>
<dbReference type="GO" id="GO:0006508">
    <property type="term" value="P:proteolysis"/>
    <property type="evidence" value="ECO:0007669"/>
    <property type="project" value="UniProtKB-KW"/>
</dbReference>
<evidence type="ECO:0000256" key="4">
    <source>
        <dbReference type="ARBA" id="ARBA00022801"/>
    </source>
</evidence>
<dbReference type="InterPro" id="IPR050728">
    <property type="entry name" value="Zinc_Metalloprotease_M4"/>
</dbReference>
<dbReference type="Pfam" id="PF02868">
    <property type="entry name" value="Peptidase_M4_C"/>
    <property type="match status" value="1"/>
</dbReference>
<keyword evidence="8" id="KW-0732">Signal</keyword>
<gene>
    <name evidence="11" type="ORF">HG542_23125</name>
</gene>
<accession>A0A7Y7B800</accession>